<keyword evidence="6" id="KW-1185">Reference proteome</keyword>
<dbReference type="GO" id="GO:0045892">
    <property type="term" value="P:negative regulation of DNA-templated transcription"/>
    <property type="evidence" value="ECO:0007669"/>
    <property type="project" value="InterPro"/>
</dbReference>
<organism evidence="5 6">
    <name type="scientific">Thalassotalea algicola</name>
    <dbReference type="NCBI Taxonomy" id="2716224"/>
    <lineage>
        <taxon>Bacteria</taxon>
        <taxon>Pseudomonadati</taxon>
        <taxon>Pseudomonadota</taxon>
        <taxon>Gammaproteobacteria</taxon>
        <taxon>Alteromonadales</taxon>
        <taxon>Colwelliaceae</taxon>
        <taxon>Thalassotalea</taxon>
    </lineage>
</organism>
<dbReference type="Gene3D" id="1.10.10.10">
    <property type="entry name" value="Winged helix-like DNA-binding domain superfamily/Winged helix DNA-binding domain"/>
    <property type="match status" value="1"/>
</dbReference>
<sequence length="124" mass="14490">MADISNAELEVLGVLWQQSPLSANEIIERLNEQREWHEKTVKTLLNRLVKKEAIGFEKEQRRYQYYPLIAQENYQQQASQSLVQRLFSGKVSPLVAGFAKNNQLQKDDIESLKALIDEWEQEND</sequence>
<dbReference type="RefSeq" id="WP_169075296.1">
    <property type="nucleotide sequence ID" value="NZ_JABBXH010000003.1"/>
</dbReference>
<evidence type="ECO:0000256" key="1">
    <source>
        <dbReference type="ARBA" id="ARBA00011046"/>
    </source>
</evidence>
<keyword evidence="3" id="KW-0238">DNA-binding</keyword>
<keyword evidence="4" id="KW-0804">Transcription</keyword>
<dbReference type="InterPro" id="IPR036390">
    <property type="entry name" value="WH_DNA-bd_sf"/>
</dbReference>
<dbReference type="Pfam" id="PF03965">
    <property type="entry name" value="Penicillinase_R"/>
    <property type="match status" value="1"/>
</dbReference>
<gene>
    <name evidence="5" type="ORF">HII17_10355</name>
</gene>
<accession>A0A7Y0Q6F8</accession>
<evidence type="ECO:0000256" key="3">
    <source>
        <dbReference type="ARBA" id="ARBA00023125"/>
    </source>
</evidence>
<proteinExistence type="inferred from homology"/>
<evidence type="ECO:0000313" key="5">
    <source>
        <dbReference type="EMBL" id="NMP31969.1"/>
    </source>
</evidence>
<evidence type="ECO:0000256" key="4">
    <source>
        <dbReference type="ARBA" id="ARBA00023163"/>
    </source>
</evidence>
<dbReference type="InterPro" id="IPR036388">
    <property type="entry name" value="WH-like_DNA-bd_sf"/>
</dbReference>
<dbReference type="Gene3D" id="1.10.4040.10">
    <property type="entry name" value="Penicillinase repressor domain"/>
    <property type="match status" value="1"/>
</dbReference>
<comment type="similarity">
    <text evidence="1">Belongs to the BlaI transcriptional regulatory family.</text>
</comment>
<dbReference type="EMBL" id="JABBXH010000003">
    <property type="protein sequence ID" value="NMP31969.1"/>
    <property type="molecule type" value="Genomic_DNA"/>
</dbReference>
<evidence type="ECO:0000313" key="6">
    <source>
        <dbReference type="Proteomes" id="UP000568664"/>
    </source>
</evidence>
<dbReference type="PIRSF" id="PIRSF019455">
    <property type="entry name" value="CopR_AtkY"/>
    <property type="match status" value="1"/>
</dbReference>
<comment type="caution">
    <text evidence="5">The sequence shown here is derived from an EMBL/GenBank/DDBJ whole genome shotgun (WGS) entry which is preliminary data.</text>
</comment>
<dbReference type="GO" id="GO:0003677">
    <property type="term" value="F:DNA binding"/>
    <property type="evidence" value="ECO:0007669"/>
    <property type="project" value="UniProtKB-KW"/>
</dbReference>
<protein>
    <submittedName>
        <fullName evidence="5">BlaI/MecI/CopY family transcriptional regulator</fullName>
    </submittedName>
</protein>
<dbReference type="Proteomes" id="UP000568664">
    <property type="component" value="Unassembled WGS sequence"/>
</dbReference>
<keyword evidence="2" id="KW-0805">Transcription regulation</keyword>
<evidence type="ECO:0000256" key="2">
    <source>
        <dbReference type="ARBA" id="ARBA00023015"/>
    </source>
</evidence>
<reference evidence="5 6" key="1">
    <citation type="submission" date="2020-04" db="EMBL/GenBank/DDBJ databases">
        <title>Thalassotalea sp. M1531, isolated from the surface of marine red alga.</title>
        <authorList>
            <person name="Pang L."/>
            <person name="Lu D.-C."/>
        </authorList>
    </citation>
    <scope>NUCLEOTIDE SEQUENCE [LARGE SCALE GENOMIC DNA]</scope>
    <source>
        <strain evidence="5 6">M1531</strain>
    </source>
</reference>
<dbReference type="SUPFAM" id="SSF46785">
    <property type="entry name" value="Winged helix' DNA-binding domain"/>
    <property type="match status" value="1"/>
</dbReference>
<dbReference type="AlphaFoldDB" id="A0A7Y0Q6F8"/>
<name>A0A7Y0Q6F8_9GAMM</name>
<dbReference type="InterPro" id="IPR005650">
    <property type="entry name" value="BlaI_family"/>
</dbReference>